<evidence type="ECO:0000256" key="2">
    <source>
        <dbReference type="ARBA" id="ARBA00022676"/>
    </source>
</evidence>
<organism evidence="5 6">
    <name type="scientific">Mangrovibacterium marinum</name>
    <dbReference type="NCBI Taxonomy" id="1639118"/>
    <lineage>
        <taxon>Bacteria</taxon>
        <taxon>Pseudomonadati</taxon>
        <taxon>Bacteroidota</taxon>
        <taxon>Bacteroidia</taxon>
        <taxon>Marinilabiliales</taxon>
        <taxon>Prolixibacteraceae</taxon>
        <taxon>Mangrovibacterium</taxon>
    </lineage>
</organism>
<dbReference type="GO" id="GO:0016757">
    <property type="term" value="F:glycosyltransferase activity"/>
    <property type="evidence" value="ECO:0007669"/>
    <property type="project" value="UniProtKB-KW"/>
</dbReference>
<sequence length="323" mass="37900">MPVYNGEQYLNDAIQSVLNQSYPNFELVIINDGSTDRTEEIIQAIRDPRIRYYRNQTNLKLIKTLNFAITVCSGEYIARMDADDICAPTRFEQQIAYMTKHPDCGVCGSWARIIDAQNQKTGRIKNPVSNPVIRASLLFTPAILHPSVMVRADILKKFQYNQNALHTEDFDLWIKIAKDPEVEFHNLPEFLLDYRWHYSNISAVNDNFQYEKKKELLRQELQKLLNTHDIDLDLHLATFNLYRFDQKIKSSYSGPAIRGWLEKLALANRQLKQYNPFIFESFLLSRWIVYCIHTKKLHNILSINFIHFNYFKLVKAMSILLSK</sequence>
<dbReference type="InterPro" id="IPR029044">
    <property type="entry name" value="Nucleotide-diphossugar_trans"/>
</dbReference>
<dbReference type="OrthoDB" id="9815829at2"/>
<keyword evidence="2" id="KW-0328">Glycosyltransferase</keyword>
<dbReference type="CDD" id="cd00761">
    <property type="entry name" value="Glyco_tranf_GTA_type"/>
    <property type="match status" value="1"/>
</dbReference>
<dbReference type="Gene3D" id="3.90.550.10">
    <property type="entry name" value="Spore Coat Polysaccharide Biosynthesis Protein SpsA, Chain A"/>
    <property type="match status" value="1"/>
</dbReference>
<keyword evidence="3 5" id="KW-0808">Transferase</keyword>
<evidence type="ECO:0000256" key="1">
    <source>
        <dbReference type="ARBA" id="ARBA00006739"/>
    </source>
</evidence>
<accession>A0A2T5C6A4</accession>
<evidence type="ECO:0000259" key="4">
    <source>
        <dbReference type="Pfam" id="PF00535"/>
    </source>
</evidence>
<feature type="domain" description="Glycosyltransferase 2-like" evidence="4">
    <location>
        <begin position="1"/>
        <end position="141"/>
    </location>
</feature>
<dbReference type="InterPro" id="IPR001173">
    <property type="entry name" value="Glyco_trans_2-like"/>
</dbReference>
<dbReference type="RefSeq" id="WP_107820582.1">
    <property type="nucleotide sequence ID" value="NZ_QAAD01000001.1"/>
</dbReference>
<name>A0A2T5C6A4_9BACT</name>
<dbReference type="AlphaFoldDB" id="A0A2T5C6A4"/>
<evidence type="ECO:0000313" key="5">
    <source>
        <dbReference type="EMBL" id="PTN10481.1"/>
    </source>
</evidence>
<comment type="similarity">
    <text evidence="1">Belongs to the glycosyltransferase 2 family.</text>
</comment>
<gene>
    <name evidence="5" type="ORF">C8N47_101130</name>
</gene>
<dbReference type="SUPFAM" id="SSF53448">
    <property type="entry name" value="Nucleotide-diphospho-sugar transferases"/>
    <property type="match status" value="1"/>
</dbReference>
<evidence type="ECO:0000313" key="6">
    <source>
        <dbReference type="Proteomes" id="UP000243525"/>
    </source>
</evidence>
<protein>
    <submittedName>
        <fullName evidence="5">Glycosyl transferase family 2</fullName>
    </submittedName>
</protein>
<evidence type="ECO:0000256" key="3">
    <source>
        <dbReference type="ARBA" id="ARBA00022679"/>
    </source>
</evidence>
<proteinExistence type="inferred from homology"/>
<dbReference type="Proteomes" id="UP000243525">
    <property type="component" value="Unassembled WGS sequence"/>
</dbReference>
<keyword evidence="6" id="KW-1185">Reference proteome</keyword>
<comment type="caution">
    <text evidence="5">The sequence shown here is derived from an EMBL/GenBank/DDBJ whole genome shotgun (WGS) entry which is preliminary data.</text>
</comment>
<dbReference type="PANTHER" id="PTHR43685">
    <property type="entry name" value="GLYCOSYLTRANSFERASE"/>
    <property type="match status" value="1"/>
</dbReference>
<dbReference type="EMBL" id="QAAD01000001">
    <property type="protein sequence ID" value="PTN10481.1"/>
    <property type="molecule type" value="Genomic_DNA"/>
</dbReference>
<dbReference type="Pfam" id="PF00535">
    <property type="entry name" value="Glycos_transf_2"/>
    <property type="match status" value="1"/>
</dbReference>
<dbReference type="PANTHER" id="PTHR43685:SF5">
    <property type="entry name" value="GLYCOSYLTRANSFERASE EPSE-RELATED"/>
    <property type="match status" value="1"/>
</dbReference>
<reference evidence="5 6" key="1">
    <citation type="submission" date="2018-04" db="EMBL/GenBank/DDBJ databases">
        <title>Genomic Encyclopedia of Archaeal and Bacterial Type Strains, Phase II (KMG-II): from individual species to whole genera.</title>
        <authorList>
            <person name="Goeker M."/>
        </authorList>
    </citation>
    <scope>NUCLEOTIDE SEQUENCE [LARGE SCALE GENOMIC DNA]</scope>
    <source>
        <strain evidence="5 6">DSM 28823</strain>
    </source>
</reference>
<dbReference type="InterPro" id="IPR050834">
    <property type="entry name" value="Glycosyltransf_2"/>
</dbReference>